<comment type="caution">
    <text evidence="1">The sequence shown here is derived from an EMBL/GenBank/DDBJ whole genome shotgun (WGS) entry which is preliminary data.</text>
</comment>
<dbReference type="EMBL" id="JASCZI010275408">
    <property type="protein sequence ID" value="MED6226482.1"/>
    <property type="molecule type" value="Genomic_DNA"/>
</dbReference>
<dbReference type="Proteomes" id="UP001341840">
    <property type="component" value="Unassembled WGS sequence"/>
</dbReference>
<evidence type="ECO:0000313" key="1">
    <source>
        <dbReference type="EMBL" id="MED6226482.1"/>
    </source>
</evidence>
<keyword evidence="2" id="KW-1185">Reference proteome</keyword>
<sequence>MENQIAEDGDVMKNQIAENGDVIFIYPLPYHGYILNNFNIVGKVITRRELSFTLIRANLMGIWGNPKNIAIIEVGRNKVLISFSDHEKGRQVLKK</sequence>
<reference evidence="1 2" key="1">
    <citation type="journal article" date="2023" name="Plants (Basel)">
        <title>Bridging the Gap: Combining Genomics and Transcriptomics Approaches to Understand Stylosanthes scabra, an Orphan Legume from the Brazilian Caatinga.</title>
        <authorList>
            <person name="Ferreira-Neto J.R.C."/>
            <person name="da Silva M.D."/>
            <person name="Binneck E."/>
            <person name="de Melo N.F."/>
            <person name="da Silva R.H."/>
            <person name="de Melo A.L.T.M."/>
            <person name="Pandolfi V."/>
            <person name="Bustamante F.O."/>
            <person name="Brasileiro-Vidal A.C."/>
            <person name="Benko-Iseppon A.M."/>
        </authorList>
    </citation>
    <scope>NUCLEOTIDE SEQUENCE [LARGE SCALE GENOMIC DNA]</scope>
    <source>
        <tissue evidence="1">Leaves</tissue>
    </source>
</reference>
<evidence type="ECO:0000313" key="2">
    <source>
        <dbReference type="Proteomes" id="UP001341840"/>
    </source>
</evidence>
<name>A0ABU6ZWT0_9FABA</name>
<proteinExistence type="predicted"/>
<gene>
    <name evidence="1" type="ORF">PIB30_104211</name>
</gene>
<organism evidence="1 2">
    <name type="scientific">Stylosanthes scabra</name>
    <dbReference type="NCBI Taxonomy" id="79078"/>
    <lineage>
        <taxon>Eukaryota</taxon>
        <taxon>Viridiplantae</taxon>
        <taxon>Streptophyta</taxon>
        <taxon>Embryophyta</taxon>
        <taxon>Tracheophyta</taxon>
        <taxon>Spermatophyta</taxon>
        <taxon>Magnoliopsida</taxon>
        <taxon>eudicotyledons</taxon>
        <taxon>Gunneridae</taxon>
        <taxon>Pentapetalae</taxon>
        <taxon>rosids</taxon>
        <taxon>fabids</taxon>
        <taxon>Fabales</taxon>
        <taxon>Fabaceae</taxon>
        <taxon>Papilionoideae</taxon>
        <taxon>50 kb inversion clade</taxon>
        <taxon>dalbergioids sensu lato</taxon>
        <taxon>Dalbergieae</taxon>
        <taxon>Pterocarpus clade</taxon>
        <taxon>Stylosanthes</taxon>
    </lineage>
</organism>
<feature type="non-terminal residue" evidence="1">
    <location>
        <position position="95"/>
    </location>
</feature>
<protein>
    <submittedName>
        <fullName evidence="1">Uncharacterized protein</fullName>
    </submittedName>
</protein>
<accession>A0ABU6ZWT0</accession>